<proteinExistence type="predicted"/>
<evidence type="ECO:0000313" key="2">
    <source>
        <dbReference type="Proteomes" id="UP000299102"/>
    </source>
</evidence>
<gene>
    <name evidence="1" type="ORF">EVAR_37837_1</name>
</gene>
<protein>
    <submittedName>
        <fullName evidence="1">Uncharacterized protein</fullName>
    </submittedName>
</protein>
<name>A0A4C1X066_EUMVA</name>
<keyword evidence="2" id="KW-1185">Reference proteome</keyword>
<accession>A0A4C1X066</accession>
<dbReference type="Proteomes" id="UP000299102">
    <property type="component" value="Unassembled WGS sequence"/>
</dbReference>
<comment type="caution">
    <text evidence="1">The sequence shown here is derived from an EMBL/GenBank/DDBJ whole genome shotgun (WGS) entry which is preliminary data.</text>
</comment>
<sequence length="182" mass="20309">MLKVSSRPKPVPKSAHSWVLSLRLARFPSVKSHNAYFHIADNKNINFPAPAASTDQVSQLVIFDNLLAERKCLPVPGPPPRGPRNDHSLILLHQVLCLSSLVSRRTAGGGGRFFPSLRAYNLFSVLDYSSNFRRDESDVYWCQCVGDAVRPPSHLRSGAPSFRPWTNTALTPYRLPSFSPKK</sequence>
<reference evidence="1 2" key="1">
    <citation type="journal article" date="2019" name="Commun. Biol.">
        <title>The bagworm genome reveals a unique fibroin gene that provides high tensile strength.</title>
        <authorList>
            <person name="Kono N."/>
            <person name="Nakamura H."/>
            <person name="Ohtoshi R."/>
            <person name="Tomita M."/>
            <person name="Numata K."/>
            <person name="Arakawa K."/>
        </authorList>
    </citation>
    <scope>NUCLEOTIDE SEQUENCE [LARGE SCALE GENOMIC DNA]</scope>
</reference>
<organism evidence="1 2">
    <name type="scientific">Eumeta variegata</name>
    <name type="common">Bagworm moth</name>
    <name type="synonym">Eumeta japonica</name>
    <dbReference type="NCBI Taxonomy" id="151549"/>
    <lineage>
        <taxon>Eukaryota</taxon>
        <taxon>Metazoa</taxon>
        <taxon>Ecdysozoa</taxon>
        <taxon>Arthropoda</taxon>
        <taxon>Hexapoda</taxon>
        <taxon>Insecta</taxon>
        <taxon>Pterygota</taxon>
        <taxon>Neoptera</taxon>
        <taxon>Endopterygota</taxon>
        <taxon>Lepidoptera</taxon>
        <taxon>Glossata</taxon>
        <taxon>Ditrysia</taxon>
        <taxon>Tineoidea</taxon>
        <taxon>Psychidae</taxon>
        <taxon>Oiketicinae</taxon>
        <taxon>Eumeta</taxon>
    </lineage>
</organism>
<dbReference type="AlphaFoldDB" id="A0A4C1X066"/>
<evidence type="ECO:0000313" key="1">
    <source>
        <dbReference type="EMBL" id="GBP57158.1"/>
    </source>
</evidence>
<dbReference type="EMBL" id="BGZK01000710">
    <property type="protein sequence ID" value="GBP57158.1"/>
    <property type="molecule type" value="Genomic_DNA"/>
</dbReference>